<dbReference type="Proteomes" id="UP000199577">
    <property type="component" value="Unassembled WGS sequence"/>
</dbReference>
<reference evidence="1 2" key="1">
    <citation type="submission" date="2016-10" db="EMBL/GenBank/DDBJ databases">
        <authorList>
            <person name="de Groot N.N."/>
        </authorList>
    </citation>
    <scope>NUCLEOTIDE SEQUENCE [LARGE SCALE GENOMIC DNA]</scope>
    <source>
        <strain evidence="1 2">DSM 22900</strain>
    </source>
</reference>
<sequence length="201" mass="22824">MKIWILLLYLIFFAFFLVSAQDVYVKGYYRKDGTYVQPHYRSAPDGNPYNNYSYPGNYNPYTGKIAGGSEAAYLASYYKVYHSYSLDDYANYGTLLRGTNYSNLDYKSSRAYAVYESSTLNKKPIGYINPVPNTKFLSIHDINHNFVGYVKMSKNRKRYSVYTVDDVLVSTNKPRTGAIIGKSFLVGIGLLLSYVAVSSAY</sequence>
<dbReference type="RefSeq" id="WP_211657573.1">
    <property type="nucleotide sequence ID" value="NZ_FOLL01000008.1"/>
</dbReference>
<dbReference type="AlphaFoldDB" id="A0A1I1I5X7"/>
<evidence type="ECO:0000313" key="2">
    <source>
        <dbReference type="Proteomes" id="UP000199577"/>
    </source>
</evidence>
<proteinExistence type="predicted"/>
<keyword evidence="2" id="KW-1185">Reference proteome</keyword>
<protein>
    <submittedName>
        <fullName evidence="1">Uncharacterized protein</fullName>
    </submittedName>
</protein>
<dbReference type="STRING" id="623281.SAMN05421747_10858"/>
<dbReference type="EMBL" id="FOLL01000008">
    <property type="protein sequence ID" value="SFC31212.1"/>
    <property type="molecule type" value="Genomic_DNA"/>
</dbReference>
<evidence type="ECO:0000313" key="1">
    <source>
        <dbReference type="EMBL" id="SFC31212.1"/>
    </source>
</evidence>
<gene>
    <name evidence="1" type="ORF">SAMN05421747_10858</name>
</gene>
<accession>A0A1I1I5X7</accession>
<name>A0A1I1I5X7_9SPHI</name>
<organism evidence="1 2">
    <name type="scientific">Parapedobacter composti</name>
    <dbReference type="NCBI Taxonomy" id="623281"/>
    <lineage>
        <taxon>Bacteria</taxon>
        <taxon>Pseudomonadati</taxon>
        <taxon>Bacteroidota</taxon>
        <taxon>Sphingobacteriia</taxon>
        <taxon>Sphingobacteriales</taxon>
        <taxon>Sphingobacteriaceae</taxon>
        <taxon>Parapedobacter</taxon>
    </lineage>
</organism>